<accession>A0A8X6LUY8</accession>
<keyword evidence="2" id="KW-1185">Reference proteome</keyword>
<evidence type="ECO:0000313" key="2">
    <source>
        <dbReference type="Proteomes" id="UP000887116"/>
    </source>
</evidence>
<dbReference type="Proteomes" id="UP000887116">
    <property type="component" value="Unassembled WGS sequence"/>
</dbReference>
<evidence type="ECO:0000313" key="1">
    <source>
        <dbReference type="EMBL" id="GFR22960.1"/>
    </source>
</evidence>
<dbReference type="EMBL" id="BMAO01018379">
    <property type="protein sequence ID" value="GFR22960.1"/>
    <property type="molecule type" value="Genomic_DNA"/>
</dbReference>
<gene>
    <name evidence="1" type="ORF">TNCT_231051</name>
</gene>
<dbReference type="AlphaFoldDB" id="A0A8X6LUY8"/>
<sequence>MSQNTATFYLPKSLSKDSMSVVQSPSRCLLERRANCHVENPHRMPITSDPYCLSILGLLERRANCHVKIPQNAYNI</sequence>
<name>A0A8X6LUY8_TRICU</name>
<comment type="caution">
    <text evidence="1">The sequence shown here is derived from an EMBL/GenBank/DDBJ whole genome shotgun (WGS) entry which is preliminary data.</text>
</comment>
<protein>
    <submittedName>
        <fullName evidence="1">Uncharacterized protein</fullName>
    </submittedName>
</protein>
<reference evidence="1" key="1">
    <citation type="submission" date="2020-07" db="EMBL/GenBank/DDBJ databases">
        <title>Multicomponent nature underlies the extraordinary mechanical properties of spider dragline silk.</title>
        <authorList>
            <person name="Kono N."/>
            <person name="Nakamura H."/>
            <person name="Mori M."/>
            <person name="Yoshida Y."/>
            <person name="Ohtoshi R."/>
            <person name="Malay A.D."/>
            <person name="Moran D.A.P."/>
            <person name="Tomita M."/>
            <person name="Numata K."/>
            <person name="Arakawa K."/>
        </authorList>
    </citation>
    <scope>NUCLEOTIDE SEQUENCE</scope>
</reference>
<organism evidence="1 2">
    <name type="scientific">Trichonephila clavata</name>
    <name type="common">Joro spider</name>
    <name type="synonym">Nephila clavata</name>
    <dbReference type="NCBI Taxonomy" id="2740835"/>
    <lineage>
        <taxon>Eukaryota</taxon>
        <taxon>Metazoa</taxon>
        <taxon>Ecdysozoa</taxon>
        <taxon>Arthropoda</taxon>
        <taxon>Chelicerata</taxon>
        <taxon>Arachnida</taxon>
        <taxon>Araneae</taxon>
        <taxon>Araneomorphae</taxon>
        <taxon>Entelegynae</taxon>
        <taxon>Araneoidea</taxon>
        <taxon>Nephilidae</taxon>
        <taxon>Trichonephila</taxon>
    </lineage>
</organism>
<proteinExistence type="predicted"/>